<dbReference type="Pfam" id="PF04578">
    <property type="entry name" value="DUF594"/>
    <property type="match status" value="1"/>
</dbReference>
<keyword evidence="5" id="KW-1185">Reference proteome</keyword>
<dbReference type="STRING" id="4537.A0A0E0L750"/>
<dbReference type="Gramene" id="OPUNC06G01160.1">
    <property type="protein sequence ID" value="OPUNC06G01160.1"/>
    <property type="gene ID" value="OPUNC06G01160"/>
</dbReference>
<accession>A0A0E0L750</accession>
<dbReference type="Proteomes" id="UP000026962">
    <property type="component" value="Chromosome 6"/>
</dbReference>
<evidence type="ECO:0000256" key="1">
    <source>
        <dbReference type="SAM" id="MobiDB-lite"/>
    </source>
</evidence>
<dbReference type="InterPro" id="IPR025315">
    <property type="entry name" value="DUF4220"/>
</dbReference>
<feature type="transmembrane region" description="Helical" evidence="2">
    <location>
        <begin position="483"/>
        <end position="501"/>
    </location>
</feature>
<dbReference type="HOGENOM" id="CLU_008762_0_1_1"/>
<feature type="domain" description="DUF4220" evidence="3">
    <location>
        <begin position="156"/>
        <end position="535"/>
    </location>
</feature>
<evidence type="ECO:0000313" key="5">
    <source>
        <dbReference type="Proteomes" id="UP000026962"/>
    </source>
</evidence>
<dbReference type="PANTHER" id="PTHR31325">
    <property type="entry name" value="OS01G0798800 PROTEIN-RELATED"/>
    <property type="match status" value="1"/>
</dbReference>
<proteinExistence type="predicted"/>
<keyword evidence="2" id="KW-0472">Membrane</keyword>
<feature type="transmembrane region" description="Helical" evidence="2">
    <location>
        <begin position="458"/>
        <end position="476"/>
    </location>
</feature>
<sequence>MAFNLSIIMNYSSVLPKCPDNNMVEFVYNMTALYGENGDQAPVVAISALTFFLAAVLFDLNLFSRISRVSAVLNPTIHFLLAASLNLFVPVMSYFFSEAKNGGVHRSSKPAAGDNSGELTLLARVILIWMLLAELLRKKVDCAVTSSGTQGYSTIVTHASHVLWMGNLVFFNVKASGKKAIFGVLWVLCAAKLVQRVVITEMAKRSFAHGKNPRLISSYIMTVPPCPSLKECRYAVMGEENMVIRPGPRGYELDLAVAKTDDVLTVGKIWGTRHHPNLKRLCLSFALFKLLRRRLENVPAMTDQETTECRSIIFDALCGNKDSNKDSNKDNNNGVGDDLPAEVTLVQVIKDNNNGVGDDLPAEVTLFQVIKDEVTFLTEYYHSVLPVVFASPYFFFVNYVLFPVVVAALCVMTIVLCGNGGIIYAFKSVWTDSSVLSLGVVVTTIKCLLRNVTTSSKAFYTLIDLTICYILFFAVAYEEASEIFVFLVSNWFTVSLLHAYFPKPTFPAAVHFILSRSRKLRHYPSNINIKQLSLLGICTGGLSALALPTAKLPKRTKRSIFERFRRAAGGAAPLSNGRAALPARFAWACESSGVAEVILVWHIATSILETTPHHTEQTTAAAKAKDERWDRKTAATLSRYCAYLVAFKPELLPDHTEGTERVYGDMKEQIKAAVGGPWWSYYLLSEWSRRDKVHKIADDFKPDFAYASLSRLTMVQKGAVLGKMLLDEADKGDGAAVWKMVADVWVDLAVYVAPSSVEEHVRGHEAALVQGIELVTLLWVLATHTGITRPDDDDDHHHHDEENAAASVQQQQ</sequence>
<keyword evidence="2" id="KW-0812">Transmembrane</keyword>
<feature type="transmembrane region" description="Helical" evidence="2">
    <location>
        <begin position="405"/>
        <end position="426"/>
    </location>
</feature>
<name>A0A0E0L750_ORYPU</name>
<dbReference type="EnsemblPlants" id="OPUNC06G01160.1">
    <property type="protein sequence ID" value="OPUNC06G01160.1"/>
    <property type="gene ID" value="OPUNC06G01160"/>
</dbReference>
<evidence type="ECO:0000256" key="2">
    <source>
        <dbReference type="SAM" id="Phobius"/>
    </source>
</evidence>
<reference evidence="4" key="1">
    <citation type="submission" date="2015-04" db="UniProtKB">
        <authorList>
            <consortium name="EnsemblPlants"/>
        </authorList>
    </citation>
    <scope>IDENTIFICATION</scope>
</reference>
<feature type="region of interest" description="Disordered" evidence="1">
    <location>
        <begin position="790"/>
        <end position="812"/>
    </location>
</feature>
<evidence type="ECO:0000259" key="3">
    <source>
        <dbReference type="Pfam" id="PF13968"/>
    </source>
</evidence>
<dbReference type="Pfam" id="PF13968">
    <property type="entry name" value="DUF4220"/>
    <property type="match status" value="1"/>
</dbReference>
<dbReference type="eggNOG" id="ENOG502QSWW">
    <property type="taxonomic scope" value="Eukaryota"/>
</dbReference>
<keyword evidence="2" id="KW-1133">Transmembrane helix</keyword>
<organism evidence="4">
    <name type="scientific">Oryza punctata</name>
    <name type="common">Red rice</name>
    <dbReference type="NCBI Taxonomy" id="4537"/>
    <lineage>
        <taxon>Eukaryota</taxon>
        <taxon>Viridiplantae</taxon>
        <taxon>Streptophyta</taxon>
        <taxon>Embryophyta</taxon>
        <taxon>Tracheophyta</taxon>
        <taxon>Spermatophyta</taxon>
        <taxon>Magnoliopsida</taxon>
        <taxon>Liliopsida</taxon>
        <taxon>Poales</taxon>
        <taxon>Poaceae</taxon>
        <taxon>BOP clade</taxon>
        <taxon>Oryzoideae</taxon>
        <taxon>Oryzeae</taxon>
        <taxon>Oryzinae</taxon>
        <taxon>Oryza</taxon>
    </lineage>
</organism>
<protein>
    <recommendedName>
        <fullName evidence="3">DUF4220 domain-containing protein</fullName>
    </recommendedName>
</protein>
<reference evidence="4" key="2">
    <citation type="submission" date="2018-05" db="EMBL/GenBank/DDBJ databases">
        <title>OpunRS2 (Oryza punctata Reference Sequence Version 2).</title>
        <authorList>
            <person name="Zhang J."/>
            <person name="Kudrna D."/>
            <person name="Lee S."/>
            <person name="Talag J."/>
            <person name="Welchert J."/>
            <person name="Wing R.A."/>
        </authorList>
    </citation>
    <scope>NUCLEOTIDE SEQUENCE [LARGE SCALE GENOMIC DNA]</scope>
</reference>
<evidence type="ECO:0000313" key="4">
    <source>
        <dbReference type="EnsemblPlants" id="OPUNC06G01160.1"/>
    </source>
</evidence>
<feature type="transmembrane region" description="Helical" evidence="2">
    <location>
        <begin position="76"/>
        <end position="96"/>
    </location>
</feature>
<dbReference type="AlphaFoldDB" id="A0A0E0L750"/>
<feature type="transmembrane region" description="Helical" evidence="2">
    <location>
        <begin position="43"/>
        <end position="64"/>
    </location>
</feature>
<feature type="transmembrane region" description="Helical" evidence="2">
    <location>
        <begin position="380"/>
        <end position="399"/>
    </location>
</feature>
<dbReference type="InterPro" id="IPR007658">
    <property type="entry name" value="DUF594"/>
</dbReference>
<dbReference type="OMA" id="GELESPM"/>